<accession>A0A9P6GXB7</accession>
<gene>
    <name evidence="2" type="primary">DIB1</name>
    <name evidence="2" type="ORF">NGRA_2106</name>
</gene>
<comment type="caution">
    <text evidence="2">The sequence shown here is derived from an EMBL/GenBank/DDBJ whole genome shotgun (WGS) entry which is preliminary data.</text>
</comment>
<comment type="similarity">
    <text evidence="1">Belongs to the DIM1 family.</text>
</comment>
<dbReference type="OrthoDB" id="2188851at2759"/>
<dbReference type="Gene3D" id="3.40.30.10">
    <property type="entry name" value="Glutaredoxin"/>
    <property type="match status" value="1"/>
</dbReference>
<dbReference type="Pfam" id="PF02966">
    <property type="entry name" value="DIM1"/>
    <property type="match status" value="1"/>
</dbReference>
<dbReference type="SUPFAM" id="SSF52833">
    <property type="entry name" value="Thioredoxin-like"/>
    <property type="match status" value="1"/>
</dbReference>
<dbReference type="GO" id="GO:0000398">
    <property type="term" value="P:mRNA splicing, via spliceosome"/>
    <property type="evidence" value="ECO:0007669"/>
    <property type="project" value="InterPro"/>
</dbReference>
<dbReference type="AlphaFoldDB" id="A0A9P6GXB7"/>
<reference evidence="2 3" key="1">
    <citation type="journal article" date="2020" name="Genome Biol. Evol.">
        <title>Comparative genomics of strictly vertically transmitted, feminizing microsporidia endosymbionts of amphipod crustaceans.</title>
        <authorList>
            <person name="Cormier A."/>
            <person name="Chebbi M.A."/>
            <person name="Giraud I."/>
            <person name="Wattier R."/>
            <person name="Teixeira M."/>
            <person name="Gilbert C."/>
            <person name="Rigaud T."/>
            <person name="Cordaux R."/>
        </authorList>
    </citation>
    <scope>NUCLEOTIDE SEQUENCE [LARGE SCALE GENOMIC DNA]</scope>
    <source>
        <strain evidence="2 3">Ou3-Ou53</strain>
    </source>
</reference>
<dbReference type="InterPro" id="IPR004123">
    <property type="entry name" value="Dim1"/>
</dbReference>
<sequence>MSSLNSIDEINAAVSNNKNVMVVIRFGDIDDPLCVLYDEMLDRLKNKVRKFVKIFRCEKENIPEIQENMKSPASLLVFYNCKLIKEIEYDIEDEELLEILQKIP</sequence>
<organism evidence="2 3">
    <name type="scientific">Nosema granulosis</name>
    <dbReference type="NCBI Taxonomy" id="83296"/>
    <lineage>
        <taxon>Eukaryota</taxon>
        <taxon>Fungi</taxon>
        <taxon>Fungi incertae sedis</taxon>
        <taxon>Microsporidia</taxon>
        <taxon>Nosematidae</taxon>
        <taxon>Nosema</taxon>
    </lineage>
</organism>
<dbReference type="GO" id="GO:0046540">
    <property type="term" value="C:U4/U6 x U5 tri-snRNP complex"/>
    <property type="evidence" value="ECO:0007669"/>
    <property type="project" value="InterPro"/>
</dbReference>
<evidence type="ECO:0000313" key="2">
    <source>
        <dbReference type="EMBL" id="KAF9762296.1"/>
    </source>
</evidence>
<dbReference type="InterPro" id="IPR036249">
    <property type="entry name" value="Thioredoxin-like_sf"/>
</dbReference>
<evidence type="ECO:0000313" key="3">
    <source>
        <dbReference type="Proteomes" id="UP000740883"/>
    </source>
</evidence>
<protein>
    <submittedName>
        <fullName evidence="2">Spliceosomal protein DIB1</fullName>
    </submittedName>
</protein>
<keyword evidence="3" id="KW-1185">Reference proteome</keyword>
<dbReference type="SMART" id="SM01410">
    <property type="entry name" value="DIM1"/>
    <property type="match status" value="1"/>
</dbReference>
<dbReference type="EMBL" id="SBJO01000190">
    <property type="protein sequence ID" value="KAF9762296.1"/>
    <property type="molecule type" value="Genomic_DNA"/>
</dbReference>
<dbReference type="Proteomes" id="UP000740883">
    <property type="component" value="Unassembled WGS sequence"/>
</dbReference>
<evidence type="ECO:0000256" key="1">
    <source>
        <dbReference type="ARBA" id="ARBA00008241"/>
    </source>
</evidence>
<name>A0A9P6GXB7_9MICR</name>
<proteinExistence type="inferred from homology"/>